<name>A0A6N7W846_9ACTO</name>
<gene>
    <name evidence="2" type="ORF">FYJ24_05915</name>
</gene>
<accession>A0A6N7W846</accession>
<sequence length="520" mass="59159">MSVKNTHSARGRPPQRRVNEALTHYSPRRVYQPRYTCRVALDPYGDVQALAHLRETSPAWKLLRVPNAPLVLGFLGDFFIERHQGATPESTLVGALDEYLYAVHLVDEDLYTAGAQTYLDGWSEPDQGWLRKFYPSGSDEVHFDATSAVEKAYRWIEGIKTRAFIGTESRLHTLVGLLREMVHGAEEDPSIRMQDLQAQRQRIDEEIAKVEAGIMGRLEATNLRERYQLFMATSRDLMADFRAVEENFRDLDRATREMIAAWDGSKGELLADLVQSRSSIANSDEGRSFQSFHDFLLSSDRQEELSNLLAALTSIEDIDVARGVRTIHHDWAEGAERTQQTVRNLSEQLRSFLEDRVWLENRRVLELIRSIEKRALALREDPEAKPRAGMTIDVPGVQISLPMARPLHTMRHDVSVDSLVEPAVSEDIDLDSLLSQRFVDTVRLANNIRTCLPPRSSAFLPEILDLFPVEEGVAELLGYLTIDAPDIEIVVNHEKRILIECNGPDGMRRMRMPEVKVVRK</sequence>
<evidence type="ECO:0000313" key="2">
    <source>
        <dbReference type="EMBL" id="MSS84308.1"/>
    </source>
</evidence>
<reference evidence="2 3" key="1">
    <citation type="submission" date="2019-08" db="EMBL/GenBank/DDBJ databases">
        <title>In-depth cultivation of the pig gut microbiome towards novel bacterial diversity and tailored functional studies.</title>
        <authorList>
            <person name="Wylensek D."/>
            <person name="Hitch T.C.A."/>
            <person name="Clavel T."/>
        </authorList>
    </citation>
    <scope>NUCLEOTIDE SEQUENCE [LARGE SCALE GENOMIC DNA]</scope>
    <source>
        <strain evidence="2 3">WB03_NA08</strain>
    </source>
</reference>
<dbReference type="AlphaFoldDB" id="A0A6N7W846"/>
<dbReference type="EMBL" id="VULO01000006">
    <property type="protein sequence ID" value="MSS84308.1"/>
    <property type="molecule type" value="Genomic_DNA"/>
</dbReference>
<dbReference type="Pfam" id="PF11855">
    <property type="entry name" value="DUF3375"/>
    <property type="match status" value="1"/>
</dbReference>
<proteinExistence type="predicted"/>
<comment type="caution">
    <text evidence="2">The sequence shown here is derived from an EMBL/GenBank/DDBJ whole genome shotgun (WGS) entry which is preliminary data.</text>
</comment>
<dbReference type="InterPro" id="IPR021804">
    <property type="entry name" value="DUF3375"/>
</dbReference>
<protein>
    <submittedName>
        <fullName evidence="2">DUF3375 domain-containing protein</fullName>
    </submittedName>
</protein>
<evidence type="ECO:0000313" key="3">
    <source>
        <dbReference type="Proteomes" id="UP000470875"/>
    </source>
</evidence>
<organism evidence="2 3">
    <name type="scientific">Scrofimicrobium canadense</name>
    <dbReference type="NCBI Taxonomy" id="2652290"/>
    <lineage>
        <taxon>Bacteria</taxon>
        <taxon>Bacillati</taxon>
        <taxon>Actinomycetota</taxon>
        <taxon>Actinomycetes</taxon>
        <taxon>Actinomycetales</taxon>
        <taxon>Actinomycetaceae</taxon>
        <taxon>Scrofimicrobium</taxon>
    </lineage>
</organism>
<feature type="region of interest" description="Disordered" evidence="1">
    <location>
        <begin position="1"/>
        <end position="21"/>
    </location>
</feature>
<keyword evidence="3" id="KW-1185">Reference proteome</keyword>
<dbReference type="Proteomes" id="UP000470875">
    <property type="component" value="Unassembled WGS sequence"/>
</dbReference>
<evidence type="ECO:0000256" key="1">
    <source>
        <dbReference type="SAM" id="MobiDB-lite"/>
    </source>
</evidence>